<proteinExistence type="predicted"/>
<accession>A0A8B8TNA7</accession>
<dbReference type="KEGG" id="cfr:116665960"/>
<dbReference type="RefSeq" id="XP_032343308.1">
    <property type="nucleotide sequence ID" value="XM_032487417.1"/>
</dbReference>
<sequence length="206" mass="22692">MPSVEPVESLQQELRVLSFHPGGPLTSRISDYLCDWYQTPTPFLRNSGHLFPAPHVGSRGPLSGDWPGLAACRRKTTLPRILCRERSGKHCKETEATSAPCRTLGRRGRFTGAHGTVSVAASLGSAPHREFENTALALMEPTLASMTFKDVAVPFNQDEWGQLDTAQRTLYWEVLLETCGLLASLEGKEELKNIDVTTDEHKDTGC</sequence>
<feature type="domain" description="KRAB" evidence="1">
    <location>
        <begin position="146"/>
        <end position="206"/>
    </location>
</feature>
<dbReference type="PANTHER" id="PTHR23232:SF157">
    <property type="entry name" value="ZINC FINGER PROTEIN 525"/>
    <property type="match status" value="1"/>
</dbReference>
<evidence type="ECO:0000259" key="1">
    <source>
        <dbReference type="PROSITE" id="PS50805"/>
    </source>
</evidence>
<protein>
    <submittedName>
        <fullName evidence="3">Zinc finger protein 701-like</fullName>
    </submittedName>
</protein>
<dbReference type="SMART" id="SM00349">
    <property type="entry name" value="KRAB"/>
    <property type="match status" value="1"/>
</dbReference>
<gene>
    <name evidence="3" type="primary">LOC116665960</name>
</gene>
<dbReference type="InterPro" id="IPR001909">
    <property type="entry name" value="KRAB"/>
</dbReference>
<dbReference type="Gene3D" id="6.10.140.140">
    <property type="match status" value="1"/>
</dbReference>
<dbReference type="Proteomes" id="UP000694856">
    <property type="component" value="Chromosome 9"/>
</dbReference>
<dbReference type="CDD" id="cd07765">
    <property type="entry name" value="KRAB_A-box"/>
    <property type="match status" value="1"/>
</dbReference>
<dbReference type="PANTHER" id="PTHR23232">
    <property type="entry name" value="KRAB DOMAIN C2H2 ZINC FINGER"/>
    <property type="match status" value="1"/>
</dbReference>
<dbReference type="InterPro" id="IPR036051">
    <property type="entry name" value="KRAB_dom_sf"/>
</dbReference>
<dbReference type="GeneID" id="116665960"/>
<name>A0A8B8TNA7_CAMFR</name>
<dbReference type="PROSITE" id="PS50805">
    <property type="entry name" value="KRAB"/>
    <property type="match status" value="1"/>
</dbReference>
<dbReference type="InterPro" id="IPR050169">
    <property type="entry name" value="Krueppel_C2H2_ZnF"/>
</dbReference>
<reference evidence="3" key="1">
    <citation type="submission" date="2025-08" db="UniProtKB">
        <authorList>
            <consortium name="RefSeq"/>
        </authorList>
    </citation>
    <scope>IDENTIFICATION</scope>
    <source>
        <tissue evidence="3">Ear skin</tissue>
    </source>
</reference>
<dbReference type="Pfam" id="PF01352">
    <property type="entry name" value="KRAB"/>
    <property type="match status" value="1"/>
</dbReference>
<evidence type="ECO:0000313" key="2">
    <source>
        <dbReference type="Proteomes" id="UP000694856"/>
    </source>
</evidence>
<dbReference type="SUPFAM" id="SSF109640">
    <property type="entry name" value="KRAB domain (Kruppel-associated box)"/>
    <property type="match status" value="1"/>
</dbReference>
<evidence type="ECO:0000313" key="3">
    <source>
        <dbReference type="RefSeq" id="XP_032343308.1"/>
    </source>
</evidence>
<dbReference type="AlphaFoldDB" id="A0A8B8TNA7"/>
<keyword evidence="2" id="KW-1185">Reference proteome</keyword>
<dbReference type="GO" id="GO:0006355">
    <property type="term" value="P:regulation of DNA-templated transcription"/>
    <property type="evidence" value="ECO:0007669"/>
    <property type="project" value="InterPro"/>
</dbReference>
<organism evidence="2 3">
    <name type="scientific">Camelus ferus</name>
    <name type="common">Wild bactrian camel</name>
    <name type="synonym">Camelus bactrianus ferus</name>
    <dbReference type="NCBI Taxonomy" id="419612"/>
    <lineage>
        <taxon>Eukaryota</taxon>
        <taxon>Metazoa</taxon>
        <taxon>Chordata</taxon>
        <taxon>Craniata</taxon>
        <taxon>Vertebrata</taxon>
        <taxon>Euteleostomi</taxon>
        <taxon>Mammalia</taxon>
        <taxon>Eutheria</taxon>
        <taxon>Laurasiatheria</taxon>
        <taxon>Artiodactyla</taxon>
        <taxon>Tylopoda</taxon>
        <taxon>Camelidae</taxon>
        <taxon>Camelus</taxon>
    </lineage>
</organism>